<dbReference type="AlphaFoldDB" id="A0A0C2SKP4"/>
<organism evidence="1 2">
    <name type="scientific">Amanita muscaria (strain Koide BX008)</name>
    <dbReference type="NCBI Taxonomy" id="946122"/>
    <lineage>
        <taxon>Eukaryota</taxon>
        <taxon>Fungi</taxon>
        <taxon>Dikarya</taxon>
        <taxon>Basidiomycota</taxon>
        <taxon>Agaricomycotina</taxon>
        <taxon>Agaricomycetes</taxon>
        <taxon>Agaricomycetidae</taxon>
        <taxon>Agaricales</taxon>
        <taxon>Pluteineae</taxon>
        <taxon>Amanitaceae</taxon>
        <taxon>Amanita</taxon>
    </lineage>
</organism>
<keyword evidence="2" id="KW-1185">Reference proteome</keyword>
<evidence type="ECO:0000313" key="1">
    <source>
        <dbReference type="EMBL" id="KIL63805.1"/>
    </source>
</evidence>
<name>A0A0C2SKP4_AMAMK</name>
<gene>
    <name evidence="1" type="ORF">M378DRAFT_163997</name>
</gene>
<reference evidence="1 2" key="1">
    <citation type="submission" date="2014-04" db="EMBL/GenBank/DDBJ databases">
        <title>Evolutionary Origins and Diversification of the Mycorrhizal Mutualists.</title>
        <authorList>
            <consortium name="DOE Joint Genome Institute"/>
            <consortium name="Mycorrhizal Genomics Consortium"/>
            <person name="Kohler A."/>
            <person name="Kuo A."/>
            <person name="Nagy L.G."/>
            <person name="Floudas D."/>
            <person name="Copeland A."/>
            <person name="Barry K.W."/>
            <person name="Cichocki N."/>
            <person name="Veneault-Fourrey C."/>
            <person name="LaButti K."/>
            <person name="Lindquist E.A."/>
            <person name="Lipzen A."/>
            <person name="Lundell T."/>
            <person name="Morin E."/>
            <person name="Murat C."/>
            <person name="Riley R."/>
            <person name="Ohm R."/>
            <person name="Sun H."/>
            <person name="Tunlid A."/>
            <person name="Henrissat B."/>
            <person name="Grigoriev I.V."/>
            <person name="Hibbett D.S."/>
            <person name="Martin F."/>
        </authorList>
    </citation>
    <scope>NUCLEOTIDE SEQUENCE [LARGE SCALE GENOMIC DNA]</scope>
    <source>
        <strain evidence="1 2">Koide BX008</strain>
    </source>
</reference>
<dbReference type="Proteomes" id="UP000054549">
    <property type="component" value="Unassembled WGS sequence"/>
</dbReference>
<dbReference type="InParanoid" id="A0A0C2SKP4"/>
<dbReference type="HOGENOM" id="CLU_2446542_0_0_1"/>
<accession>A0A0C2SKP4</accession>
<feature type="non-terminal residue" evidence="1">
    <location>
        <position position="1"/>
    </location>
</feature>
<proteinExistence type="predicted"/>
<protein>
    <submittedName>
        <fullName evidence="1">Uncharacterized protein</fullName>
    </submittedName>
</protein>
<dbReference type="EMBL" id="KN818255">
    <property type="protein sequence ID" value="KIL63805.1"/>
    <property type="molecule type" value="Genomic_DNA"/>
</dbReference>
<sequence length="90" mass="10422">IERVEQKLQNKHPQNPLHAVHVDSWLSYRCIYILSLRVITILAPLESLSGYLRSLLDHFSTPLVLPTGFCQLFSMGSTISHHRQIWHVYA</sequence>
<evidence type="ECO:0000313" key="2">
    <source>
        <dbReference type="Proteomes" id="UP000054549"/>
    </source>
</evidence>
<feature type="non-terminal residue" evidence="1">
    <location>
        <position position="90"/>
    </location>
</feature>